<keyword evidence="2" id="KW-1185">Reference proteome</keyword>
<dbReference type="Proteomes" id="UP000683507">
    <property type="component" value="Chromosome"/>
</dbReference>
<dbReference type="KEGG" id="ptan:CRYO30217_02142"/>
<sequence length="58" mass="6847">MGADLTNNALDAIKDRVVNEKKLRLSKKRKSRIEDFSPRVMTSEEIRKEKIDRYQLVL</sequence>
<accession>A0A916JND8</accession>
<evidence type="ECO:0000313" key="1">
    <source>
        <dbReference type="EMBL" id="CAG5083263.1"/>
    </source>
</evidence>
<gene>
    <name evidence="1" type="ORF">CRYO30217_02142</name>
</gene>
<protein>
    <submittedName>
        <fullName evidence="1">Uncharacterized protein</fullName>
    </submittedName>
</protein>
<organism evidence="1 2">
    <name type="scientific">Parvicella tangerina</name>
    <dbReference type="NCBI Taxonomy" id="2829795"/>
    <lineage>
        <taxon>Bacteria</taxon>
        <taxon>Pseudomonadati</taxon>
        <taxon>Bacteroidota</taxon>
        <taxon>Flavobacteriia</taxon>
        <taxon>Flavobacteriales</taxon>
        <taxon>Parvicellaceae</taxon>
        <taxon>Parvicella</taxon>
    </lineage>
</organism>
<evidence type="ECO:0000313" key="2">
    <source>
        <dbReference type="Proteomes" id="UP000683507"/>
    </source>
</evidence>
<dbReference type="EMBL" id="OU015584">
    <property type="protein sequence ID" value="CAG5083263.1"/>
    <property type="molecule type" value="Genomic_DNA"/>
</dbReference>
<proteinExistence type="predicted"/>
<dbReference type="AlphaFoldDB" id="A0A916JND8"/>
<dbReference type="RefSeq" id="WP_258542361.1">
    <property type="nucleotide sequence ID" value="NZ_OU015584.1"/>
</dbReference>
<reference evidence="1" key="1">
    <citation type="submission" date="2021-04" db="EMBL/GenBank/DDBJ databases">
        <authorList>
            <person name="Rodrigo-Torres L."/>
            <person name="Arahal R. D."/>
            <person name="Lucena T."/>
        </authorList>
    </citation>
    <scope>NUCLEOTIDE SEQUENCE</scope>
    <source>
        <strain evidence="1">AS29M-1</strain>
    </source>
</reference>
<name>A0A916JND8_9FLAO</name>